<dbReference type="Pfam" id="PF14416">
    <property type="entry name" value="PMR5N"/>
    <property type="match status" value="1"/>
</dbReference>
<dbReference type="InterPro" id="IPR026057">
    <property type="entry name" value="TBL_C"/>
</dbReference>
<comment type="subcellular location">
    <subcellularLocation>
        <location evidence="1">Membrane</location>
        <topology evidence="1">Single-pass membrane protein</topology>
    </subcellularLocation>
</comment>
<evidence type="ECO:0000256" key="5">
    <source>
        <dbReference type="ARBA" id="ARBA00022989"/>
    </source>
</evidence>
<proteinExistence type="inferred from homology"/>
<gene>
    <name evidence="10" type="ORF">BVC80_511g3</name>
</gene>
<evidence type="ECO:0000256" key="1">
    <source>
        <dbReference type="ARBA" id="ARBA00004167"/>
    </source>
</evidence>
<dbReference type="OMA" id="PPEVMIV"/>
<dbReference type="EMBL" id="MVGT01004523">
    <property type="protein sequence ID" value="OUZ99260.1"/>
    <property type="molecule type" value="Genomic_DNA"/>
</dbReference>
<evidence type="ECO:0000256" key="4">
    <source>
        <dbReference type="ARBA" id="ARBA00022968"/>
    </source>
</evidence>
<comment type="caution">
    <text evidence="10">The sequence shown here is derived from an EMBL/GenBank/DDBJ whole genome shotgun (WGS) entry which is preliminary data.</text>
</comment>
<keyword evidence="6 7" id="KW-0472">Membrane</keyword>
<evidence type="ECO:0000256" key="6">
    <source>
        <dbReference type="ARBA" id="ARBA00023136"/>
    </source>
</evidence>
<dbReference type="InterPro" id="IPR029962">
    <property type="entry name" value="TBL"/>
</dbReference>
<evidence type="ECO:0000256" key="3">
    <source>
        <dbReference type="ARBA" id="ARBA00022692"/>
    </source>
</evidence>
<keyword evidence="4" id="KW-0735">Signal-anchor</keyword>
<feature type="domain" description="Trichome birefringence-like N-terminal" evidence="9">
    <location>
        <begin position="53"/>
        <end position="106"/>
    </location>
</feature>
<dbReference type="Pfam" id="PF13839">
    <property type="entry name" value="PC-Esterase"/>
    <property type="match status" value="1"/>
</dbReference>
<dbReference type="PANTHER" id="PTHR32285">
    <property type="entry name" value="PROTEIN TRICHOME BIREFRINGENCE-LIKE 9-RELATED"/>
    <property type="match status" value="1"/>
</dbReference>
<organism evidence="10 11">
    <name type="scientific">Macleaya cordata</name>
    <name type="common">Five-seeded plume-poppy</name>
    <name type="synonym">Bocconia cordata</name>
    <dbReference type="NCBI Taxonomy" id="56857"/>
    <lineage>
        <taxon>Eukaryota</taxon>
        <taxon>Viridiplantae</taxon>
        <taxon>Streptophyta</taxon>
        <taxon>Embryophyta</taxon>
        <taxon>Tracheophyta</taxon>
        <taxon>Spermatophyta</taxon>
        <taxon>Magnoliopsida</taxon>
        <taxon>Ranunculales</taxon>
        <taxon>Papaveraceae</taxon>
        <taxon>Papaveroideae</taxon>
        <taxon>Macleaya</taxon>
    </lineage>
</organism>
<name>A0A200PM25_MACCD</name>
<accession>A0A200PM25</accession>
<dbReference type="OrthoDB" id="630188at2759"/>
<keyword evidence="5 7" id="KW-1133">Transmembrane helix</keyword>
<dbReference type="Proteomes" id="UP000195402">
    <property type="component" value="Unassembled WGS sequence"/>
</dbReference>
<evidence type="ECO:0000256" key="2">
    <source>
        <dbReference type="ARBA" id="ARBA00007727"/>
    </source>
</evidence>
<dbReference type="PANTHER" id="PTHR32285:SF206">
    <property type="entry name" value="PROTEIN TRICHOME BIREFRINGENCE-LIKE 37"/>
    <property type="match status" value="1"/>
</dbReference>
<comment type="similarity">
    <text evidence="2">Belongs to the PC-esterase family. TBL subfamily.</text>
</comment>
<feature type="domain" description="Trichome birefringence-like C-terminal" evidence="8">
    <location>
        <begin position="108"/>
        <end position="376"/>
    </location>
</feature>
<protein>
    <submittedName>
        <fullName evidence="10">PMR5 N-terminal domain</fullName>
    </submittedName>
</protein>
<reference evidence="10 11" key="1">
    <citation type="journal article" date="2017" name="Mol. Plant">
        <title>The Genome of Medicinal Plant Macleaya cordata Provides New Insights into Benzylisoquinoline Alkaloids Metabolism.</title>
        <authorList>
            <person name="Liu X."/>
            <person name="Liu Y."/>
            <person name="Huang P."/>
            <person name="Ma Y."/>
            <person name="Qing Z."/>
            <person name="Tang Q."/>
            <person name="Cao H."/>
            <person name="Cheng P."/>
            <person name="Zheng Y."/>
            <person name="Yuan Z."/>
            <person name="Zhou Y."/>
            <person name="Liu J."/>
            <person name="Tang Z."/>
            <person name="Zhuo Y."/>
            <person name="Zhang Y."/>
            <person name="Yu L."/>
            <person name="Huang J."/>
            <person name="Yang P."/>
            <person name="Peng Q."/>
            <person name="Zhang J."/>
            <person name="Jiang W."/>
            <person name="Zhang Z."/>
            <person name="Lin K."/>
            <person name="Ro D.K."/>
            <person name="Chen X."/>
            <person name="Xiong X."/>
            <person name="Shang Y."/>
            <person name="Huang S."/>
            <person name="Zeng J."/>
        </authorList>
    </citation>
    <scope>NUCLEOTIDE SEQUENCE [LARGE SCALE GENOMIC DNA]</scope>
    <source>
        <strain evidence="11">cv. BLH2017</strain>
        <tissue evidence="10">Root</tissue>
    </source>
</reference>
<keyword evidence="11" id="KW-1185">Reference proteome</keyword>
<dbReference type="AlphaFoldDB" id="A0A200PM25"/>
<keyword evidence="3 7" id="KW-0812">Transmembrane</keyword>
<evidence type="ECO:0000313" key="10">
    <source>
        <dbReference type="EMBL" id="OUZ99260.1"/>
    </source>
</evidence>
<sequence length="382" mass="42918">MGNGSKYFYNYYYFSSSSLASAVLLMIITSSLLIISQTRVITAINLINAGGRGCDIYQGNWVYDDESSYPLYDTSNCTFIDKEFDCQKNGRPDKKYLSYRWKPSGCALPRFNGEDFLRRLKGKRMMFVGDSLSQNQWQSLICMLHTAVPQASYVLGKKNGVSTFTLPDYGVSVLFSRNVFLVDVVVEKIGRVLKLDSINGGDAWKNFDVLIFNSWHWWLHKGSKQPWDYVQDGNNTYKDMDRLVAFEKGLTTWSNWVDSNIDPAKTRVFFQGISPTHYAGKEWNEPKAKDCKHQTEPVSGSVYPGGSLPAAAVVEKILSKMANGKAAVDLLDVTTLSQLRKDGHPSTYGKDGEKGSDCSHWCLAGVPDTWNHLLYASFVLPV</sequence>
<dbReference type="GO" id="GO:0016020">
    <property type="term" value="C:membrane"/>
    <property type="evidence" value="ECO:0007669"/>
    <property type="project" value="UniProtKB-SubCell"/>
</dbReference>
<dbReference type="InParanoid" id="A0A200PM25"/>
<evidence type="ECO:0000259" key="9">
    <source>
        <dbReference type="Pfam" id="PF14416"/>
    </source>
</evidence>
<evidence type="ECO:0000313" key="11">
    <source>
        <dbReference type="Proteomes" id="UP000195402"/>
    </source>
</evidence>
<feature type="transmembrane region" description="Helical" evidence="7">
    <location>
        <begin position="12"/>
        <end position="35"/>
    </location>
</feature>
<dbReference type="GO" id="GO:0005794">
    <property type="term" value="C:Golgi apparatus"/>
    <property type="evidence" value="ECO:0007669"/>
    <property type="project" value="TreeGrafter"/>
</dbReference>
<evidence type="ECO:0000259" key="8">
    <source>
        <dbReference type="Pfam" id="PF13839"/>
    </source>
</evidence>
<evidence type="ECO:0000256" key="7">
    <source>
        <dbReference type="SAM" id="Phobius"/>
    </source>
</evidence>
<dbReference type="InterPro" id="IPR025846">
    <property type="entry name" value="TBL_N"/>
</dbReference>
<dbReference type="GO" id="GO:0016413">
    <property type="term" value="F:O-acetyltransferase activity"/>
    <property type="evidence" value="ECO:0007669"/>
    <property type="project" value="InterPro"/>
</dbReference>